<feature type="region of interest" description="Disordered" evidence="1">
    <location>
        <begin position="392"/>
        <end position="574"/>
    </location>
</feature>
<feature type="domain" description="OCEL" evidence="2">
    <location>
        <begin position="1087"/>
        <end position="1195"/>
    </location>
</feature>
<organism evidence="3 4">
    <name type="scientific">Carnegiea gigantea</name>
    <dbReference type="NCBI Taxonomy" id="171969"/>
    <lineage>
        <taxon>Eukaryota</taxon>
        <taxon>Viridiplantae</taxon>
        <taxon>Streptophyta</taxon>
        <taxon>Embryophyta</taxon>
        <taxon>Tracheophyta</taxon>
        <taxon>Spermatophyta</taxon>
        <taxon>Magnoliopsida</taxon>
        <taxon>eudicotyledons</taxon>
        <taxon>Gunneridae</taxon>
        <taxon>Pentapetalae</taxon>
        <taxon>Caryophyllales</taxon>
        <taxon>Cactineae</taxon>
        <taxon>Cactaceae</taxon>
        <taxon>Cactoideae</taxon>
        <taxon>Echinocereeae</taxon>
        <taxon>Carnegiea</taxon>
    </lineage>
</organism>
<feature type="region of interest" description="Disordered" evidence="1">
    <location>
        <begin position="224"/>
        <end position="276"/>
    </location>
</feature>
<dbReference type="Pfam" id="PF07303">
    <property type="entry name" value="Occludin_ELL"/>
    <property type="match status" value="1"/>
</dbReference>
<evidence type="ECO:0000313" key="4">
    <source>
        <dbReference type="Proteomes" id="UP001153076"/>
    </source>
</evidence>
<feature type="compositionally biased region" description="Low complexity" evidence="1">
    <location>
        <begin position="968"/>
        <end position="977"/>
    </location>
</feature>
<feature type="region of interest" description="Disordered" evidence="1">
    <location>
        <begin position="1"/>
        <end position="60"/>
    </location>
</feature>
<keyword evidence="4" id="KW-1185">Reference proteome</keyword>
<feature type="compositionally biased region" description="Basic and acidic residues" evidence="1">
    <location>
        <begin position="781"/>
        <end position="798"/>
    </location>
</feature>
<dbReference type="Gene3D" id="6.10.140.340">
    <property type="match status" value="1"/>
</dbReference>
<evidence type="ECO:0000256" key="1">
    <source>
        <dbReference type="SAM" id="MobiDB-lite"/>
    </source>
</evidence>
<feature type="compositionally biased region" description="Low complexity" evidence="1">
    <location>
        <begin position="507"/>
        <end position="522"/>
    </location>
</feature>
<feature type="compositionally biased region" description="Polar residues" evidence="1">
    <location>
        <begin position="261"/>
        <end position="276"/>
    </location>
</feature>
<name>A0A9Q1KNR4_9CARY</name>
<feature type="compositionally biased region" description="Basic and acidic residues" evidence="1">
    <location>
        <begin position="436"/>
        <end position="451"/>
    </location>
</feature>
<dbReference type="AlphaFoldDB" id="A0A9Q1KNR4"/>
<feature type="compositionally biased region" description="Basic and acidic residues" evidence="1">
    <location>
        <begin position="816"/>
        <end position="835"/>
    </location>
</feature>
<dbReference type="PANTHER" id="PTHR38372:SF2">
    <property type="entry name" value="DENTIN SIALOPHOSPHOPROTEIN-LIKE PROTEIN"/>
    <property type="match status" value="1"/>
</dbReference>
<feature type="compositionally biased region" description="Acidic residues" evidence="1">
    <location>
        <begin position="526"/>
        <end position="536"/>
    </location>
</feature>
<dbReference type="PANTHER" id="PTHR38372">
    <property type="entry name" value="DENTIN SIALOPHOSPHOPROTEIN-LIKE PROTEIN"/>
    <property type="match status" value="1"/>
</dbReference>
<feature type="compositionally biased region" description="Basic and acidic residues" evidence="1">
    <location>
        <begin position="1052"/>
        <end position="1066"/>
    </location>
</feature>
<comment type="caution">
    <text evidence="3">The sequence shown here is derived from an EMBL/GenBank/DDBJ whole genome shotgun (WGS) entry which is preliminary data.</text>
</comment>
<dbReference type="Proteomes" id="UP001153076">
    <property type="component" value="Unassembled WGS sequence"/>
</dbReference>
<reference evidence="3" key="1">
    <citation type="submission" date="2022-04" db="EMBL/GenBank/DDBJ databases">
        <title>Carnegiea gigantea Genome sequencing and assembly v2.</title>
        <authorList>
            <person name="Copetti D."/>
            <person name="Sanderson M.J."/>
            <person name="Burquez A."/>
            <person name="Wojciechowski M.F."/>
        </authorList>
    </citation>
    <scope>NUCLEOTIDE SEQUENCE</scope>
    <source>
        <strain evidence="3">SGP5-SGP5p</strain>
        <tissue evidence="3">Aerial part</tissue>
    </source>
</reference>
<feature type="compositionally biased region" description="Low complexity" evidence="1">
    <location>
        <begin position="397"/>
        <end position="406"/>
    </location>
</feature>
<feature type="compositionally biased region" description="Low complexity" evidence="1">
    <location>
        <begin position="474"/>
        <end position="496"/>
    </location>
</feature>
<feature type="compositionally biased region" description="Basic and acidic residues" evidence="1">
    <location>
        <begin position="626"/>
        <end position="642"/>
    </location>
</feature>
<feature type="compositionally biased region" description="Polar residues" evidence="1">
    <location>
        <begin position="902"/>
        <end position="917"/>
    </location>
</feature>
<feature type="compositionally biased region" description="Basic and acidic residues" evidence="1">
    <location>
        <begin position="862"/>
        <end position="897"/>
    </location>
</feature>
<feature type="compositionally biased region" description="Polar residues" evidence="1">
    <location>
        <begin position="839"/>
        <end position="853"/>
    </location>
</feature>
<feature type="region of interest" description="Disordered" evidence="1">
    <location>
        <begin position="781"/>
        <end position="1087"/>
    </location>
</feature>
<protein>
    <recommendedName>
        <fullName evidence="2">OCEL domain-containing protein</fullName>
    </recommendedName>
</protein>
<feature type="compositionally biased region" description="Basic and acidic residues" evidence="1">
    <location>
        <begin position="537"/>
        <end position="546"/>
    </location>
</feature>
<sequence length="1197" mass="131853">MYSGNHKFGRGGGHGGGATKRKVFGAPPPQRLSSSSSSGRLSLGGSRNPSSSSAPASSEETFSLVGGNPLSFAAIIRLAPDLVEEIKRFEAEGGAAKIKFDSNPNNSLGNVIDVGGKEFRFTWSRETGDLCDIYEGRQSDEDGNGLLVESGCAWRKLNVQRVLDESAKNHVKRLSEEAERQFKSRKAKFLDPSNASMKSQMKALAAAEASPWKFKHKKDYFKKRSFEPPQVGGPPMAAHKSGLATTGATKGRLSASPLPSPQNQSVSLASPSMKGNATENQAITDDTTHIQPRKKENTLGVEKDLISRSSDGVQESVACRDNQLEGAKDVQNLLITLLKENPKGMNMKTLEKAVADRTSNSARKIEPLLEKIATFRPPGIYVLKTAVELGSQKRSSSDIGSSPGDSQQKHYIPEDNLESASASVFSIKSPPEDLEERGPMDESNLVEKIDPSQHFSDLFGDDEPPDNSEGQAASSRGTGSDSDSDSSDSGSDSGSRSRSRSPAETANGSGSDSENDSSSNSKDGSDVEIDILNDDDKEPKKFHDAEQGLSRATVPWSMPDAGPLQDGNLRDQEGFASEDIDIDKDFLGDNEAELASVSRAPAVPTEKLKTVSPEPRLSQVYGVTDMRNEPEDVEEEFKHEQPDSLMRFKGKSKTGFDTSQFEENSEHFKRLKSGSMAQSSMSGYMGGISPRSSPDITNEYHHDNHNLQVSDSYGRNDNSNLGGQEGYNHPVPGKFSPDLLQSGQRPRIRSHDIETADKFGKIPRSRGLNVKHQEAIAYKREGFLKQGEKGRKGKRDGESTLNEKINGKFKGGAFDQKLDMRAEPHYEKHGEECKKSLTMGDSSRLQPGSSPKDSGQAGFDRASVDNRRLQRELSDLELGELREPLPEEPEVTKKQFERVGSFKQSDTKSSTSGSQNADLRGRPAGKPTVDTASPFLPTSRAGGLKNMNNWSKRSPEPSAEDTSRPCHQTSQSQQQQSRVTHTEVGYMLSKAADVNRLRPNEGAVNEGTDVEGYGESQKKLHASAQVEESKQDPCSRKVKGSKSLKSNTLTDASDRRKDASSTEGHNDKRKRSGSSLDEDVSYSKYEKEEPELKGPIKNFSQYSEYVQDYCEKYESYCSLNTVLESYRNEFQKLGTDLESAKDRDMERYYNILAQLRESYRKCGMRHKRLKKIFIVLHEELKHLKQRIKEFAVEHMRD</sequence>
<feature type="region of interest" description="Disordered" evidence="1">
    <location>
        <begin position="623"/>
        <end position="767"/>
    </location>
</feature>
<dbReference type="EMBL" id="JAKOGI010000059">
    <property type="protein sequence ID" value="KAJ8446106.1"/>
    <property type="molecule type" value="Genomic_DNA"/>
</dbReference>
<feature type="compositionally biased region" description="Polar residues" evidence="1">
    <location>
        <begin position="706"/>
        <end position="722"/>
    </location>
</feature>
<feature type="compositionally biased region" description="Low complexity" evidence="1">
    <location>
        <begin position="31"/>
        <end position="58"/>
    </location>
</feature>
<proteinExistence type="predicted"/>
<dbReference type="InterPro" id="IPR010844">
    <property type="entry name" value="Occludin_ELL"/>
</dbReference>
<dbReference type="SUPFAM" id="SSF144292">
    <property type="entry name" value="occludin/ELL-like"/>
    <property type="match status" value="1"/>
</dbReference>
<feature type="compositionally biased region" description="Basic and acidic residues" evidence="1">
    <location>
        <begin position="749"/>
        <end position="760"/>
    </location>
</feature>
<dbReference type="PROSITE" id="PS51980">
    <property type="entry name" value="OCEL"/>
    <property type="match status" value="1"/>
</dbReference>
<gene>
    <name evidence="3" type="ORF">Cgig2_000903</name>
</gene>
<dbReference type="OrthoDB" id="4869960at2759"/>
<evidence type="ECO:0000259" key="2">
    <source>
        <dbReference type="PROSITE" id="PS51980"/>
    </source>
</evidence>
<accession>A0A9Q1KNR4</accession>
<evidence type="ECO:0000313" key="3">
    <source>
        <dbReference type="EMBL" id="KAJ8446106.1"/>
    </source>
</evidence>